<dbReference type="GO" id="GO:0008080">
    <property type="term" value="F:N-acetyltransferase activity"/>
    <property type="evidence" value="ECO:0007669"/>
    <property type="project" value="InterPro"/>
</dbReference>
<name>A0A543FAU2_9NOCA</name>
<gene>
    <name evidence="4" type="ORF">FB390_2589</name>
</gene>
<dbReference type="Proteomes" id="UP000316331">
    <property type="component" value="Unassembled WGS sequence"/>
</dbReference>
<evidence type="ECO:0000256" key="2">
    <source>
        <dbReference type="SAM" id="MobiDB-lite"/>
    </source>
</evidence>
<keyword evidence="5" id="KW-1185">Reference proteome</keyword>
<dbReference type="SUPFAM" id="SSF55729">
    <property type="entry name" value="Acyl-CoA N-acyltransferases (Nat)"/>
    <property type="match status" value="1"/>
</dbReference>
<dbReference type="InterPro" id="IPR000182">
    <property type="entry name" value="GNAT_dom"/>
</dbReference>
<dbReference type="Pfam" id="PF00583">
    <property type="entry name" value="Acetyltransf_1"/>
    <property type="match status" value="1"/>
</dbReference>
<keyword evidence="1 4" id="KW-0808">Transferase</keyword>
<dbReference type="PANTHER" id="PTHR13947:SF37">
    <property type="entry name" value="LD18367P"/>
    <property type="match status" value="1"/>
</dbReference>
<sequence length="177" mass="19564">MEIGARPGAVYRAATVHDLTDIAALELEQFADHAYPYAALRQLFDLHGSHWVVAELDDRVCGYALVGLGSRSRGWVMGLAVAAPYRGRRIGRGLLERAVHSCRTAAADSVYITVRPSDQLATNLYKTAGFEVTGHEDQYFGPGEPRDVLRYRLTPKPAAGRVPEPTDPHWLKQRPGR</sequence>
<feature type="region of interest" description="Disordered" evidence="2">
    <location>
        <begin position="155"/>
        <end position="177"/>
    </location>
</feature>
<dbReference type="PANTHER" id="PTHR13947">
    <property type="entry name" value="GNAT FAMILY N-ACETYLTRANSFERASE"/>
    <property type="match status" value="1"/>
</dbReference>
<reference evidence="4 5" key="1">
    <citation type="submission" date="2019-06" db="EMBL/GenBank/DDBJ databases">
        <title>Sequencing the genomes of 1000 actinobacteria strains.</title>
        <authorList>
            <person name="Klenk H.-P."/>
        </authorList>
    </citation>
    <scope>NUCLEOTIDE SEQUENCE [LARGE SCALE GENOMIC DNA]</scope>
    <source>
        <strain evidence="4 5">DSM 103495</strain>
    </source>
</reference>
<accession>A0A543FAU2</accession>
<feature type="domain" description="N-acetyltransferase" evidence="3">
    <location>
        <begin position="9"/>
        <end position="156"/>
    </location>
</feature>
<dbReference type="PROSITE" id="PS51186">
    <property type="entry name" value="GNAT"/>
    <property type="match status" value="1"/>
</dbReference>
<dbReference type="EMBL" id="VFPG01000001">
    <property type="protein sequence ID" value="TQM30951.1"/>
    <property type="molecule type" value="Genomic_DNA"/>
</dbReference>
<dbReference type="InterPro" id="IPR016181">
    <property type="entry name" value="Acyl_CoA_acyltransferase"/>
</dbReference>
<evidence type="ECO:0000256" key="1">
    <source>
        <dbReference type="ARBA" id="ARBA00022679"/>
    </source>
</evidence>
<protein>
    <submittedName>
        <fullName evidence="4">Ribosomal-protein-alanine N-acetyltransferase</fullName>
    </submittedName>
</protein>
<evidence type="ECO:0000313" key="4">
    <source>
        <dbReference type="EMBL" id="TQM30951.1"/>
    </source>
</evidence>
<comment type="caution">
    <text evidence="4">The sequence shown here is derived from an EMBL/GenBank/DDBJ whole genome shotgun (WGS) entry which is preliminary data.</text>
</comment>
<organism evidence="4 5">
    <name type="scientific">Nocardia bhagyanarayanae</name>
    <dbReference type="NCBI Taxonomy" id="1215925"/>
    <lineage>
        <taxon>Bacteria</taxon>
        <taxon>Bacillati</taxon>
        <taxon>Actinomycetota</taxon>
        <taxon>Actinomycetes</taxon>
        <taxon>Mycobacteriales</taxon>
        <taxon>Nocardiaceae</taxon>
        <taxon>Nocardia</taxon>
    </lineage>
</organism>
<dbReference type="CDD" id="cd04301">
    <property type="entry name" value="NAT_SF"/>
    <property type="match status" value="1"/>
</dbReference>
<dbReference type="InterPro" id="IPR050769">
    <property type="entry name" value="NAT_camello-type"/>
</dbReference>
<evidence type="ECO:0000313" key="5">
    <source>
        <dbReference type="Proteomes" id="UP000316331"/>
    </source>
</evidence>
<dbReference type="Gene3D" id="3.40.630.30">
    <property type="match status" value="1"/>
</dbReference>
<evidence type="ECO:0000259" key="3">
    <source>
        <dbReference type="PROSITE" id="PS51186"/>
    </source>
</evidence>
<proteinExistence type="predicted"/>
<dbReference type="RefSeq" id="WP_185757018.1">
    <property type="nucleotide sequence ID" value="NZ_VFPG01000001.1"/>
</dbReference>
<dbReference type="AlphaFoldDB" id="A0A543FAU2"/>